<reference evidence="3" key="1">
    <citation type="submission" date="2018-01" db="EMBL/GenBank/DDBJ databases">
        <authorList>
            <person name="Mao J.F."/>
        </authorList>
    </citation>
    <scope>NUCLEOTIDE SEQUENCE</scope>
    <source>
        <strain evidence="3">Huo1</strain>
        <tissue evidence="3">Leaf</tissue>
    </source>
</reference>
<dbReference type="AlphaFoldDB" id="A0A8X8VZL6"/>
<dbReference type="Proteomes" id="UP000298416">
    <property type="component" value="Unassembled WGS sequence"/>
</dbReference>
<dbReference type="PANTHER" id="PTHR33728">
    <property type="entry name" value="CTTNBP 2 AMINO-TERMINAL-LIKE PROTEIN"/>
    <property type="match status" value="1"/>
</dbReference>
<name>A0A8X8VZL6_SALSN</name>
<feature type="compositionally biased region" description="Pro residues" evidence="1">
    <location>
        <begin position="265"/>
        <end position="274"/>
    </location>
</feature>
<evidence type="ECO:0000256" key="2">
    <source>
        <dbReference type="SAM" id="Phobius"/>
    </source>
</evidence>
<feature type="transmembrane region" description="Helical" evidence="2">
    <location>
        <begin position="28"/>
        <end position="49"/>
    </location>
</feature>
<gene>
    <name evidence="3" type="ORF">SASPL_154159</name>
</gene>
<protein>
    <submittedName>
        <fullName evidence="3">Uncharacterized protein</fullName>
    </submittedName>
</protein>
<organism evidence="3">
    <name type="scientific">Salvia splendens</name>
    <name type="common">Scarlet sage</name>
    <dbReference type="NCBI Taxonomy" id="180675"/>
    <lineage>
        <taxon>Eukaryota</taxon>
        <taxon>Viridiplantae</taxon>
        <taxon>Streptophyta</taxon>
        <taxon>Embryophyta</taxon>
        <taxon>Tracheophyta</taxon>
        <taxon>Spermatophyta</taxon>
        <taxon>Magnoliopsida</taxon>
        <taxon>eudicotyledons</taxon>
        <taxon>Gunneridae</taxon>
        <taxon>Pentapetalae</taxon>
        <taxon>asterids</taxon>
        <taxon>lamiids</taxon>
        <taxon>Lamiales</taxon>
        <taxon>Lamiaceae</taxon>
        <taxon>Nepetoideae</taxon>
        <taxon>Mentheae</taxon>
        <taxon>Salviinae</taxon>
        <taxon>Salvia</taxon>
        <taxon>Salvia subgen. Calosphace</taxon>
        <taxon>core Calosphace</taxon>
    </lineage>
</organism>
<keyword evidence="2" id="KW-0472">Membrane</keyword>
<reference evidence="3" key="2">
    <citation type="submission" date="2020-08" db="EMBL/GenBank/DDBJ databases">
        <title>Plant Genome Project.</title>
        <authorList>
            <person name="Zhang R.-G."/>
        </authorList>
    </citation>
    <scope>NUCLEOTIDE SEQUENCE</scope>
    <source>
        <strain evidence="3">Huo1</strain>
        <tissue evidence="3">Leaf</tissue>
    </source>
</reference>
<sequence length="287" mass="32208">MGGEGEGPPPLNQPKDDHWAHFDNSVNAVSFGFIATAILVSMFLLIAIFEKFLRTTSPELSPSRRRRRSSVVEAQNHVAAFKAKLGYYPSHKFLNGDKPRVVVCDLSILFLDHVLMIAPSLAQGVKIQGRVVSQFWDYDRVWNSDYRFTNWRRLWERAIGEEGKLGRFSWEDHRILIADLGCCASDIQQNLSSQNESAKDSTSVEVELLDKNGSDSDVESDGNEEAQGFKIQGRVVSQFWDCDRATEVSVVMPGEKVPTFIAHPTPAPCPPERGPWPLHNPDVPFPD</sequence>
<keyword evidence="4" id="KW-1185">Reference proteome</keyword>
<comment type="caution">
    <text evidence="3">The sequence shown here is derived from an EMBL/GenBank/DDBJ whole genome shotgun (WGS) entry which is preliminary data.</text>
</comment>
<dbReference type="PANTHER" id="PTHR33728:SF20">
    <property type="match status" value="1"/>
</dbReference>
<evidence type="ECO:0000256" key="1">
    <source>
        <dbReference type="SAM" id="MobiDB-lite"/>
    </source>
</evidence>
<evidence type="ECO:0000313" key="4">
    <source>
        <dbReference type="Proteomes" id="UP000298416"/>
    </source>
</evidence>
<proteinExistence type="predicted"/>
<accession>A0A8X8VZL6</accession>
<keyword evidence="2" id="KW-1133">Transmembrane helix</keyword>
<evidence type="ECO:0000313" key="3">
    <source>
        <dbReference type="EMBL" id="KAG6385326.1"/>
    </source>
</evidence>
<feature type="region of interest" description="Disordered" evidence="1">
    <location>
        <begin position="264"/>
        <end position="287"/>
    </location>
</feature>
<keyword evidence="2" id="KW-0812">Transmembrane</keyword>
<dbReference type="EMBL" id="PNBA02000022">
    <property type="protein sequence ID" value="KAG6385326.1"/>
    <property type="molecule type" value="Genomic_DNA"/>
</dbReference>